<protein>
    <submittedName>
        <fullName evidence="1">ARG5,6 protein, mitochondrial</fullName>
    </submittedName>
</protein>
<proteinExistence type="predicted"/>
<dbReference type="Proteomes" id="UP000054164">
    <property type="component" value="Unassembled WGS sequence"/>
</dbReference>
<sequence length="164" mass="19868">MSSSYYIGTFKDNIINRPIEITGITQNCIEDILEYCGISVYEDFNYFNSDRNLLFYKTTKENRDIIPNPFIDDDFYKEEIGYNEFPVVCNGNSYHMSKVDITLPNYKNFRKTKLTMELVDNVLKDYSGWINNRDEHFFNEINKIYKIITMWIENNELIYWWRYI</sequence>
<name>A0A060N9D6_CLOBO</name>
<evidence type="ECO:0000313" key="1">
    <source>
        <dbReference type="EMBL" id="BAO04769.1"/>
    </source>
</evidence>
<gene>
    <name evidence="1" type="ORF">CBO05P1_050</name>
</gene>
<organism evidence="1">
    <name type="scientific">Clostridium botulinum B str. Osaka05</name>
    <dbReference type="NCBI Taxonomy" id="1407017"/>
    <lineage>
        <taxon>Bacteria</taxon>
        <taxon>Bacillati</taxon>
        <taxon>Bacillota</taxon>
        <taxon>Clostridia</taxon>
        <taxon>Eubacteriales</taxon>
        <taxon>Clostridiaceae</taxon>
        <taxon>Clostridium</taxon>
    </lineage>
</organism>
<accession>A0A060N9D6</accession>
<dbReference type="AlphaFoldDB" id="A0A060N9D6"/>
<dbReference type="HOGENOM" id="CLU_1616119_0_0_9"/>
<reference evidence="1" key="1">
    <citation type="submission" date="2013-10" db="EMBL/GenBank/DDBJ databases">
        <title>Draft genome sequence of Clostridium botulinum type B strain Osaka05.</title>
        <authorList>
            <person name="Sakaguchi Y."/>
            <person name="Hosomi K."/>
            <person name="Uchiyama J."/>
            <person name="Ogura Y."/>
            <person name="Sakaguchi M."/>
            <person name="Kohda T."/>
            <person name="Mukamoto M."/>
            <person name="Misawa N."/>
            <person name="Matsuzaki S."/>
            <person name="Hayashi T."/>
            <person name="Kozaki S."/>
        </authorList>
    </citation>
    <scope>NUCLEOTIDE SEQUENCE</scope>
    <source>
        <strain evidence="1">Osaka05</strain>
    </source>
</reference>
<dbReference type="EMBL" id="BA000058">
    <property type="protein sequence ID" value="BAO04769.1"/>
    <property type="molecule type" value="Genomic_DNA"/>
</dbReference>
<dbReference type="RefSeq" id="WP_030031813.1">
    <property type="nucleotide sequence ID" value="NZ_BA000058.1"/>
</dbReference>